<evidence type="ECO:0000313" key="2">
    <source>
        <dbReference type="EMBL" id="JAD89340.1"/>
    </source>
</evidence>
<name>A0A0A9DUJ9_ARUDO</name>
<dbReference type="EMBL" id="GBRH01208555">
    <property type="protein sequence ID" value="JAD89340.1"/>
    <property type="molecule type" value="Transcribed_RNA"/>
</dbReference>
<proteinExistence type="predicted"/>
<sequence length="147" mass="16166">MPPSPALPPSPSCPSPACARARTGRRRHRNLCHCDSIRALLCPIPRTADLIAQSPLAFHLPRDAQMASAIHGRELRPRCSSPSSSAYKEHPEHQSSVPHPHPCLLLASLCPNRRHDRRSSPTPAQPSPTADLHLRCAPHRFFVSRAP</sequence>
<organism evidence="2">
    <name type="scientific">Arundo donax</name>
    <name type="common">Giant reed</name>
    <name type="synonym">Donax arundinaceus</name>
    <dbReference type="NCBI Taxonomy" id="35708"/>
    <lineage>
        <taxon>Eukaryota</taxon>
        <taxon>Viridiplantae</taxon>
        <taxon>Streptophyta</taxon>
        <taxon>Embryophyta</taxon>
        <taxon>Tracheophyta</taxon>
        <taxon>Spermatophyta</taxon>
        <taxon>Magnoliopsida</taxon>
        <taxon>Liliopsida</taxon>
        <taxon>Poales</taxon>
        <taxon>Poaceae</taxon>
        <taxon>PACMAD clade</taxon>
        <taxon>Arundinoideae</taxon>
        <taxon>Arundineae</taxon>
        <taxon>Arundo</taxon>
    </lineage>
</organism>
<evidence type="ECO:0000256" key="1">
    <source>
        <dbReference type="SAM" id="MobiDB-lite"/>
    </source>
</evidence>
<reference evidence="2" key="2">
    <citation type="journal article" date="2015" name="Data Brief">
        <title>Shoot transcriptome of the giant reed, Arundo donax.</title>
        <authorList>
            <person name="Barrero R.A."/>
            <person name="Guerrero F.D."/>
            <person name="Moolhuijzen P."/>
            <person name="Goolsby J.A."/>
            <person name="Tidwell J."/>
            <person name="Bellgard S.E."/>
            <person name="Bellgard M.I."/>
        </authorList>
    </citation>
    <scope>NUCLEOTIDE SEQUENCE</scope>
    <source>
        <tissue evidence="2">Shoot tissue taken approximately 20 cm above the soil surface</tissue>
    </source>
</reference>
<protein>
    <submittedName>
        <fullName evidence="2">Uncharacterized protein</fullName>
    </submittedName>
</protein>
<reference evidence="2" key="1">
    <citation type="submission" date="2014-09" db="EMBL/GenBank/DDBJ databases">
        <authorList>
            <person name="Magalhaes I.L.F."/>
            <person name="Oliveira U."/>
            <person name="Santos F.R."/>
            <person name="Vidigal T.H.D.A."/>
            <person name="Brescovit A.D."/>
            <person name="Santos A.J."/>
        </authorList>
    </citation>
    <scope>NUCLEOTIDE SEQUENCE</scope>
    <source>
        <tissue evidence="2">Shoot tissue taken approximately 20 cm above the soil surface</tissue>
    </source>
</reference>
<accession>A0A0A9DUJ9</accession>
<dbReference type="AlphaFoldDB" id="A0A0A9DUJ9"/>
<feature type="region of interest" description="Disordered" evidence="1">
    <location>
        <begin position="72"/>
        <end position="101"/>
    </location>
</feature>